<dbReference type="InterPro" id="IPR032675">
    <property type="entry name" value="LRR_dom_sf"/>
</dbReference>
<dbReference type="PROSITE" id="PS51823">
    <property type="entry name" value="CLU"/>
    <property type="match status" value="1"/>
</dbReference>
<dbReference type="InterPro" id="IPR033646">
    <property type="entry name" value="CLU-central"/>
</dbReference>
<dbReference type="GO" id="GO:0003729">
    <property type="term" value="F:mRNA binding"/>
    <property type="evidence" value="ECO:0007669"/>
    <property type="project" value="TreeGrafter"/>
</dbReference>
<sequence length="1442" mass="165203">MNSLNHEKIESNGYINQIPDIQSNTGYSSIINSPSQSSPIQVQTIDGYDEIILSPRITPHILDKNNKNIPNISLSTASSNVQIFKNSYNLPNNNNNSLQQPLSDFISNPLLNSGLVVGSYQSILVDNINIVKTNIPTSTDEMIIDKSVEKNELSIKEIRDKVYAEKRLQKSSGRDWNKDFQGLLRLSASLSKFQSLSYLAMDFVKAAEMYGLIIIKEMFMPIELKTIKPINIGGIAGGEKYICQNILFKFAYDQQISEGIWLYGGNYPSEVGASKQAGNELKSLSTFFQHTVDNQLADLINLPLMCIIDYYGYRVTAMSLLPINKTTLVYGSSDGGSTVRQDRVEINEAMERLGRSMNLQAHFVGQSTPKLVYGPGDLEVHLDENNSSQYYAIDFGRLFPPEAYFKDGKAIAHRDVFFKLLRPEFFKNYDKALSSDAFTAWSNNDPDSDIWNQNLSEATLHLYNVIIPRAAVEFNSQWDSRQLDRERWDTELETHKYGINLRHLGRLRHLIDNSDLRKLILNEMVARVLKNKIKEDLRINMAGNYIGSEESAINSVTEFLNMIFGVDKFENSKYFWTITIKSWISEKFGDSPQQNGLTEREFQSEFDLMTIVNLQEIIKQFQEKAGITLSESVLEQLKKFGNGESKRLPFLLYSDIKQIRPLVKHSNSIARSEGISLYMKATEMIYANQIFFEKPLPKPNYLRFGSDFHEEIRLLQACNEKLNIASRSSTTDASLYHLLGLVDFELYKLTQKSSLLNSSRDKLLISIKYQATPTCLISLATIYDVMGHHKESIKLYDRLTSTYSAEQYFAVLFESAYIYSPNYTLFPGYGLNGASFHQFYIIIKLLVSLNNREHPLVQKYLYNSYKLFLELLIKTCQFQNQDIHNPIKEILELRNQREYQFNEISMLYGQFIDSGLEYDAHILDNVLRRSLENDIYYITIRGILKCSVGSRRLSLLVKEAFESGQINLESMSSEKLEELFSNSEAFIQLFTVHHIQLKTVIAKSAWKGVDICQFNACINLQLSAFYFNAETINNLVYLSSRLQKLTLKEITFAQSDFQDDKPKLSKFDFKSLLELNIIDSPMTFNLLESIMLSCKLSLKKFYIDRSYLLDREDNDVNCPMSHCITSLQSIESLQYTNISAPLDYLSLPLTLKSLALNRDLSDNSVISEMVKKGYPLKTIYIENISNLHSLLEPLKNIDIQSLTVHCYYNYFQCNNLLDGLDLHWSRSLTHLKLLVGKEFSGYCQFFSSLKALTTLYLDTSSGSEVAFNDHLINEFLPNLINLNSFTLESTNYKLIETANFYSSIQYLSLYNCGGSQDNWKNLGKIYPNLRELRLQNPRALTDYAMRSTISTLPVTLENIRIIDAYDLSDLSFIDLANSSIAQNLKSLILLNVRLSDSIFIKMVESCPNLLFLTPSFEFKSKITHKYIKAKYPHIHLSFKPDN</sequence>
<dbReference type="OMA" id="LEMIYAN"/>
<protein>
    <recommendedName>
        <fullName evidence="1">Clu domain-containing protein</fullName>
    </recommendedName>
</protein>
<dbReference type="GO" id="GO:0005737">
    <property type="term" value="C:cytoplasm"/>
    <property type="evidence" value="ECO:0007669"/>
    <property type="project" value="TreeGrafter"/>
</dbReference>
<name>A0A151ZRT8_TIELA</name>
<dbReference type="EMBL" id="LODT01000021">
    <property type="protein sequence ID" value="KYQ96645.1"/>
    <property type="molecule type" value="Genomic_DNA"/>
</dbReference>
<dbReference type="Gene3D" id="3.80.10.10">
    <property type="entry name" value="Ribonuclease Inhibitor"/>
    <property type="match status" value="1"/>
</dbReference>
<feature type="domain" description="Clu" evidence="1">
    <location>
        <begin position="154"/>
        <end position="406"/>
    </location>
</feature>
<organism evidence="2 3">
    <name type="scientific">Tieghemostelium lacteum</name>
    <name type="common">Slime mold</name>
    <name type="synonym">Dictyostelium lacteum</name>
    <dbReference type="NCBI Taxonomy" id="361077"/>
    <lineage>
        <taxon>Eukaryota</taxon>
        <taxon>Amoebozoa</taxon>
        <taxon>Evosea</taxon>
        <taxon>Eumycetozoa</taxon>
        <taxon>Dictyostelia</taxon>
        <taxon>Dictyosteliales</taxon>
        <taxon>Raperosteliaceae</taxon>
        <taxon>Tieghemostelium</taxon>
    </lineage>
</organism>
<dbReference type="InterPro" id="IPR025697">
    <property type="entry name" value="CLU_dom"/>
</dbReference>
<evidence type="ECO:0000313" key="3">
    <source>
        <dbReference type="Proteomes" id="UP000076078"/>
    </source>
</evidence>
<dbReference type="Pfam" id="PF13236">
    <property type="entry name" value="CLU"/>
    <property type="match status" value="1"/>
</dbReference>
<dbReference type="InterPro" id="IPR027523">
    <property type="entry name" value="CLU_prot"/>
</dbReference>
<dbReference type="PANTHER" id="PTHR12601:SF24">
    <property type="entry name" value="CLU DOMAIN-CONTAINING PROTEIN"/>
    <property type="match status" value="1"/>
</dbReference>
<gene>
    <name evidence="2" type="ORF">DLAC_03928</name>
</gene>
<comment type="caution">
    <text evidence="2">The sequence shown here is derived from an EMBL/GenBank/DDBJ whole genome shotgun (WGS) entry which is preliminary data.</text>
</comment>
<accession>A0A151ZRT8</accession>
<dbReference type="InParanoid" id="A0A151ZRT8"/>
<dbReference type="PANTHER" id="PTHR12601">
    <property type="entry name" value="EUKARYOTIC TRANSLATION INITIATION FACTOR 3 SUBUNIT EIF-3"/>
    <property type="match status" value="1"/>
</dbReference>
<dbReference type="Proteomes" id="UP000076078">
    <property type="component" value="Unassembled WGS sequence"/>
</dbReference>
<dbReference type="GO" id="GO:0048312">
    <property type="term" value="P:intracellular distribution of mitochondria"/>
    <property type="evidence" value="ECO:0007669"/>
    <property type="project" value="TreeGrafter"/>
</dbReference>
<evidence type="ECO:0000259" key="1">
    <source>
        <dbReference type="PROSITE" id="PS51823"/>
    </source>
</evidence>
<evidence type="ECO:0000313" key="2">
    <source>
        <dbReference type="EMBL" id="KYQ96645.1"/>
    </source>
</evidence>
<keyword evidence="3" id="KW-1185">Reference proteome</keyword>
<dbReference type="Pfam" id="PF12807">
    <property type="entry name" value="eIF3_p135"/>
    <property type="match status" value="1"/>
</dbReference>
<reference evidence="2 3" key="1">
    <citation type="submission" date="2015-12" db="EMBL/GenBank/DDBJ databases">
        <title>Dictyostelia acquired genes for synthesis and detection of signals that induce cell-type specialization by lateral gene transfer from prokaryotes.</title>
        <authorList>
            <person name="Gloeckner G."/>
            <person name="Schaap P."/>
        </authorList>
    </citation>
    <scope>NUCLEOTIDE SEQUENCE [LARGE SCALE GENOMIC DNA]</scope>
    <source>
        <strain evidence="2 3">TK</strain>
    </source>
</reference>
<proteinExistence type="predicted"/>
<dbReference type="SUPFAM" id="SSF52047">
    <property type="entry name" value="RNI-like"/>
    <property type="match status" value="1"/>
</dbReference>
<dbReference type="OrthoDB" id="18768at2759"/>